<dbReference type="AlphaFoldDB" id="D6SS19"/>
<keyword evidence="4" id="KW-1185">Reference proteome</keyword>
<dbReference type="InterPro" id="IPR016039">
    <property type="entry name" value="Thiolase-like"/>
</dbReference>
<evidence type="ECO:0000256" key="1">
    <source>
        <dbReference type="ARBA" id="ARBA00022679"/>
    </source>
</evidence>
<reference evidence="3" key="1">
    <citation type="submission" date="2010-05" db="EMBL/GenBank/DDBJ databases">
        <title>The draft genome of Desulfonatronospira thiodismutans ASO3-1.</title>
        <authorList>
            <consortium name="US DOE Joint Genome Institute (JGI-PGF)"/>
            <person name="Lucas S."/>
            <person name="Copeland A."/>
            <person name="Lapidus A."/>
            <person name="Cheng J.-F."/>
            <person name="Bruce D."/>
            <person name="Goodwin L."/>
            <person name="Pitluck S."/>
            <person name="Chertkov O."/>
            <person name="Brettin T."/>
            <person name="Detter J.C."/>
            <person name="Han C."/>
            <person name="Land M.L."/>
            <person name="Hauser L."/>
            <person name="Kyrpides N."/>
            <person name="Mikhailova N."/>
            <person name="Muyzer G."/>
            <person name="Woyke T."/>
        </authorList>
    </citation>
    <scope>NUCLEOTIDE SEQUENCE [LARGE SCALE GENOMIC DNA]</scope>
    <source>
        <strain evidence="3">ASO3-1</strain>
    </source>
</reference>
<comment type="caution">
    <text evidence="3">The sequence shown here is derived from an EMBL/GenBank/DDBJ whole genome shotgun (WGS) entry which is preliminary data.</text>
</comment>
<dbReference type="Pfam" id="PF00109">
    <property type="entry name" value="ketoacyl-synt"/>
    <property type="match status" value="1"/>
</dbReference>
<dbReference type="eggNOG" id="COG0304">
    <property type="taxonomic scope" value="Bacteria"/>
</dbReference>
<dbReference type="PANTHER" id="PTHR11712:SF336">
    <property type="entry name" value="3-OXOACYL-[ACYL-CARRIER-PROTEIN] SYNTHASE, MITOCHONDRIAL"/>
    <property type="match status" value="1"/>
</dbReference>
<dbReference type="GO" id="GO:0004315">
    <property type="term" value="F:3-oxoacyl-[acyl-carrier-protein] synthase activity"/>
    <property type="evidence" value="ECO:0007669"/>
    <property type="project" value="TreeGrafter"/>
</dbReference>
<feature type="domain" description="Beta-ketoacyl synthase-like N-terminal" evidence="2">
    <location>
        <begin position="2"/>
        <end position="234"/>
    </location>
</feature>
<dbReference type="InterPro" id="IPR014030">
    <property type="entry name" value="Ketoacyl_synth_N"/>
</dbReference>
<dbReference type="EMBL" id="ACJN02000003">
    <property type="protein sequence ID" value="EFI33485.1"/>
    <property type="molecule type" value="Genomic_DNA"/>
</dbReference>
<gene>
    <name evidence="3" type="ORF">Dthio_PD0819</name>
</gene>
<protein>
    <submittedName>
        <fullName evidence="3">Beta-ketoacyl synthase</fullName>
    </submittedName>
</protein>
<evidence type="ECO:0000313" key="4">
    <source>
        <dbReference type="Proteomes" id="UP000005496"/>
    </source>
</evidence>
<name>D6SS19_9BACT</name>
<dbReference type="InterPro" id="IPR000794">
    <property type="entry name" value="Beta-ketoacyl_synthase"/>
</dbReference>
<dbReference type="SUPFAM" id="SSF53901">
    <property type="entry name" value="Thiolase-like"/>
    <property type="match status" value="1"/>
</dbReference>
<evidence type="ECO:0000259" key="2">
    <source>
        <dbReference type="Pfam" id="PF00109"/>
    </source>
</evidence>
<proteinExistence type="predicted"/>
<organism evidence="3 4">
    <name type="scientific">Desulfonatronospira thiodismutans ASO3-1</name>
    <dbReference type="NCBI Taxonomy" id="555779"/>
    <lineage>
        <taxon>Bacteria</taxon>
        <taxon>Pseudomonadati</taxon>
        <taxon>Thermodesulfobacteriota</taxon>
        <taxon>Desulfovibrionia</taxon>
        <taxon>Desulfovibrionales</taxon>
        <taxon>Desulfonatronovibrionaceae</taxon>
        <taxon>Desulfonatronospira</taxon>
    </lineage>
</organism>
<dbReference type="PANTHER" id="PTHR11712">
    <property type="entry name" value="POLYKETIDE SYNTHASE-RELATED"/>
    <property type="match status" value="1"/>
</dbReference>
<dbReference type="Gene3D" id="3.40.47.10">
    <property type="match status" value="1"/>
</dbReference>
<dbReference type="GO" id="GO:0006633">
    <property type="term" value="P:fatty acid biosynthetic process"/>
    <property type="evidence" value="ECO:0007669"/>
    <property type="project" value="TreeGrafter"/>
</dbReference>
<dbReference type="Proteomes" id="UP000005496">
    <property type="component" value="Unassembled WGS sequence"/>
</dbReference>
<sequence>MPVYIRGIGVLGSFGTGVHDLRKALEEDRAAETSFTSHDLDNAQKDLPVATADTGALGRYLPRKVLRRIDHYSRMAVLGSFLALEDAGMLDNPRERMGIVIATSYGAAATTFSFLDSVINDGDACASPTYFSNSVHNAAAAHISILLNITGPSLTVSQFELSVSSGLITARQWLLENRVDYVLFGAVDEYCALRGYSWLRLCVPGSKDISGNLAGDDQGSVMGEGAAFFLLSSEKTVDDYGCITDIQQGRWHECSLSFSGPAPLILNSGSELACKSNADLIPGQSSQGAAHAHIFGGLPASQAFDLAVAGLKIQQGQLFPCSEEPGTSIAENCMQQDPGIVCLQIGKGGDFGAVTLVD</sequence>
<accession>D6SS19</accession>
<keyword evidence="1" id="KW-0808">Transferase</keyword>
<evidence type="ECO:0000313" key="3">
    <source>
        <dbReference type="EMBL" id="EFI33485.1"/>
    </source>
</evidence>